<evidence type="ECO:0000313" key="1">
    <source>
        <dbReference type="EMBL" id="EPS39571.1"/>
    </source>
</evidence>
<gene>
    <name evidence="1" type="ORF">H072_6720</name>
</gene>
<name>S8AEJ7_DACHA</name>
<dbReference type="OrthoDB" id="5427059at2759"/>
<proteinExistence type="predicted"/>
<protein>
    <recommendedName>
        <fullName evidence="3">F-box domain-containing protein</fullName>
    </recommendedName>
</protein>
<evidence type="ECO:0008006" key="3">
    <source>
        <dbReference type="Google" id="ProtNLM"/>
    </source>
</evidence>
<accession>S8AEJ7</accession>
<comment type="caution">
    <text evidence="1">The sequence shown here is derived from an EMBL/GenBank/DDBJ whole genome shotgun (WGS) entry which is preliminary data.</text>
</comment>
<dbReference type="HOGENOM" id="CLU_636185_0_0_1"/>
<dbReference type="Proteomes" id="UP000015100">
    <property type="component" value="Unassembled WGS sequence"/>
</dbReference>
<reference evidence="1 2" key="1">
    <citation type="journal article" date="2013" name="PLoS Genet.">
        <title>Genomic mechanisms accounting for the adaptation to parasitism in nematode-trapping fungi.</title>
        <authorList>
            <person name="Meerupati T."/>
            <person name="Andersson K.M."/>
            <person name="Friman E."/>
            <person name="Kumar D."/>
            <person name="Tunlid A."/>
            <person name="Ahren D."/>
        </authorList>
    </citation>
    <scope>NUCLEOTIDE SEQUENCE [LARGE SCALE GENOMIC DNA]</scope>
    <source>
        <strain evidence="1 2">CBS 200.50</strain>
    </source>
</reference>
<dbReference type="AlphaFoldDB" id="S8AEJ7"/>
<sequence>MATIEALPVDLKFIILRNLSDLETLLSLILTSRSFNSVYQQYRPAIRKAVLQNEIGQHKREAHFISVFKKHITIHNFFNHDTLDDVITQYVTYVDTDPDAGFGFRAGSLQKKVPFTTEIQWETAQEVHQQIRKQCREFVERELNAREKAHGIWDSVHSTRATASEKRRIMGALYRLYIVLLLCREYRYFDSGPVEVLYEHMGSIFDIWGFWNFMDVRLVKDFYWEQLFPVMEQFKVYASMRGGSSRFAFARVMAAQYPGNIQQWMSDADGGHACMEDHGAWDGWHWFFQQLCSRQYVERDDGGKDEIAGPLISWLDLFANYLNGSLWSIDPSEIPAENEQNRLTFREYWPRTPPSRICRPEHKAYGFDEKNGVKSWVRPFSWRDTPEFRVCIWDEQRLERWGYVFPEFETVEDTFGAMETGETKDFEQLEMKWVFTVGGDKVVEVDKEKYSWFS</sequence>
<dbReference type="EMBL" id="AQGS01000467">
    <property type="protein sequence ID" value="EPS39571.1"/>
    <property type="molecule type" value="Genomic_DNA"/>
</dbReference>
<organism evidence="1 2">
    <name type="scientific">Dactylellina haptotyla (strain CBS 200.50)</name>
    <name type="common">Nematode-trapping fungus</name>
    <name type="synonym">Monacrosporium haptotylum</name>
    <dbReference type="NCBI Taxonomy" id="1284197"/>
    <lineage>
        <taxon>Eukaryota</taxon>
        <taxon>Fungi</taxon>
        <taxon>Dikarya</taxon>
        <taxon>Ascomycota</taxon>
        <taxon>Pezizomycotina</taxon>
        <taxon>Orbiliomycetes</taxon>
        <taxon>Orbiliales</taxon>
        <taxon>Orbiliaceae</taxon>
        <taxon>Dactylellina</taxon>
    </lineage>
</organism>
<keyword evidence="2" id="KW-1185">Reference proteome</keyword>
<reference evidence="2" key="2">
    <citation type="submission" date="2013-04" db="EMBL/GenBank/DDBJ databases">
        <title>Genomic mechanisms accounting for the adaptation to parasitism in nematode-trapping fungi.</title>
        <authorList>
            <person name="Ahren D.G."/>
        </authorList>
    </citation>
    <scope>NUCLEOTIDE SEQUENCE [LARGE SCALE GENOMIC DNA]</scope>
    <source>
        <strain evidence="2">CBS 200.50</strain>
    </source>
</reference>
<evidence type="ECO:0000313" key="2">
    <source>
        <dbReference type="Proteomes" id="UP000015100"/>
    </source>
</evidence>